<sequence length="169" mass="19153">MYRSLHTELLRFARLRIGAADAEDLVQEAFISAKRAYADKPTEELRPLLYTILRNLTRDYLKSGYVRHRRQSTDIGDEEDRLACRRTLNPEQQLMDSQILVVAQAALGKLKPRQREALELHRLEGLTHNAIAERLGVSPRTVRSDIANALGAVSKALLKSGLPRNDRAK</sequence>
<comment type="similarity">
    <text evidence="1">Belongs to the sigma-70 factor family. ECF subfamily.</text>
</comment>
<evidence type="ECO:0000313" key="8">
    <source>
        <dbReference type="Proteomes" id="UP000024942"/>
    </source>
</evidence>
<accession>A0A059G533</accession>
<dbReference type="InterPro" id="IPR013324">
    <property type="entry name" value="RNA_pol_sigma_r3/r4-like"/>
</dbReference>
<dbReference type="Gene3D" id="1.10.10.10">
    <property type="entry name" value="Winged helix-like DNA-binding domain superfamily/Winged helix DNA-binding domain"/>
    <property type="match status" value="1"/>
</dbReference>
<keyword evidence="4" id="KW-0804">Transcription</keyword>
<evidence type="ECO:0000256" key="4">
    <source>
        <dbReference type="ARBA" id="ARBA00023163"/>
    </source>
</evidence>
<dbReference type="EMBL" id="ARYL01000020">
    <property type="protein sequence ID" value="KDA01896.1"/>
    <property type="molecule type" value="Genomic_DNA"/>
</dbReference>
<evidence type="ECO:0000259" key="6">
    <source>
        <dbReference type="Pfam" id="PF08281"/>
    </source>
</evidence>
<proteinExistence type="inferred from homology"/>
<dbReference type="SUPFAM" id="SSF88659">
    <property type="entry name" value="Sigma3 and sigma4 domains of RNA polymerase sigma factors"/>
    <property type="match status" value="1"/>
</dbReference>
<dbReference type="eggNOG" id="COG1595">
    <property type="taxonomic scope" value="Bacteria"/>
</dbReference>
<dbReference type="SUPFAM" id="SSF88946">
    <property type="entry name" value="Sigma2 domain of RNA polymerase sigma factors"/>
    <property type="match status" value="1"/>
</dbReference>
<evidence type="ECO:0000256" key="1">
    <source>
        <dbReference type="ARBA" id="ARBA00010641"/>
    </source>
</evidence>
<name>A0A059G533_9PROT</name>
<dbReference type="InterPro" id="IPR036388">
    <property type="entry name" value="WH-like_DNA-bd_sf"/>
</dbReference>
<evidence type="ECO:0000259" key="5">
    <source>
        <dbReference type="Pfam" id="PF04542"/>
    </source>
</evidence>
<dbReference type="AlphaFoldDB" id="A0A059G533"/>
<feature type="domain" description="RNA polymerase sigma-70 region 2" evidence="5">
    <location>
        <begin position="1"/>
        <end position="63"/>
    </location>
</feature>
<dbReference type="InterPro" id="IPR007627">
    <property type="entry name" value="RNA_pol_sigma70_r2"/>
</dbReference>
<keyword evidence="3" id="KW-0731">Sigma factor</keyword>
<dbReference type="PATRIC" id="fig|1280953.3.peg.2678"/>
<dbReference type="GO" id="GO:0016987">
    <property type="term" value="F:sigma factor activity"/>
    <property type="evidence" value="ECO:0007669"/>
    <property type="project" value="UniProtKB-KW"/>
</dbReference>
<dbReference type="InterPro" id="IPR013325">
    <property type="entry name" value="RNA_pol_sigma_r2"/>
</dbReference>
<dbReference type="Proteomes" id="UP000024942">
    <property type="component" value="Unassembled WGS sequence"/>
</dbReference>
<evidence type="ECO:0000313" key="7">
    <source>
        <dbReference type="EMBL" id="KDA01896.1"/>
    </source>
</evidence>
<dbReference type="GO" id="GO:0003677">
    <property type="term" value="F:DNA binding"/>
    <property type="evidence" value="ECO:0007669"/>
    <property type="project" value="InterPro"/>
</dbReference>
<reference evidence="7 8" key="1">
    <citation type="journal article" date="2014" name="Antonie Van Leeuwenhoek">
        <title>Hyphomonas beringensis sp. nov. and Hyphomonas chukchiensis sp. nov., isolated from surface seawater of the Bering Sea and Chukchi Sea.</title>
        <authorList>
            <person name="Li C."/>
            <person name="Lai Q."/>
            <person name="Li G."/>
            <person name="Dong C."/>
            <person name="Wang J."/>
            <person name="Liao Y."/>
            <person name="Shao Z."/>
        </authorList>
    </citation>
    <scope>NUCLEOTIDE SEQUENCE [LARGE SCALE GENOMIC DNA]</scope>
    <source>
        <strain evidence="7 8">SCH89</strain>
    </source>
</reference>
<feature type="domain" description="RNA polymerase sigma factor 70 region 4 type 2" evidence="6">
    <location>
        <begin position="104"/>
        <end position="150"/>
    </location>
</feature>
<keyword evidence="2" id="KW-0805">Transcription regulation</keyword>
<dbReference type="NCBIfam" id="TIGR02937">
    <property type="entry name" value="sigma70-ECF"/>
    <property type="match status" value="1"/>
</dbReference>
<comment type="caution">
    <text evidence="7">The sequence shown here is derived from an EMBL/GenBank/DDBJ whole genome shotgun (WGS) entry which is preliminary data.</text>
</comment>
<gene>
    <name evidence="7" type="ORF">HOC_13304</name>
</gene>
<dbReference type="PANTHER" id="PTHR43133:SF63">
    <property type="entry name" value="RNA POLYMERASE SIGMA FACTOR FECI-RELATED"/>
    <property type="match status" value="1"/>
</dbReference>
<dbReference type="PANTHER" id="PTHR43133">
    <property type="entry name" value="RNA POLYMERASE ECF-TYPE SIGMA FACTO"/>
    <property type="match status" value="1"/>
</dbReference>
<dbReference type="InterPro" id="IPR039425">
    <property type="entry name" value="RNA_pol_sigma-70-like"/>
</dbReference>
<protein>
    <submittedName>
        <fullName evidence="7">ECF subfamily RNA polymerase sigma factor</fullName>
    </submittedName>
</protein>
<dbReference type="Pfam" id="PF04542">
    <property type="entry name" value="Sigma70_r2"/>
    <property type="match status" value="1"/>
</dbReference>
<dbReference type="InterPro" id="IPR014284">
    <property type="entry name" value="RNA_pol_sigma-70_dom"/>
</dbReference>
<dbReference type="InterPro" id="IPR013249">
    <property type="entry name" value="RNA_pol_sigma70_r4_t2"/>
</dbReference>
<keyword evidence="8" id="KW-1185">Reference proteome</keyword>
<dbReference type="GO" id="GO:0006352">
    <property type="term" value="P:DNA-templated transcription initiation"/>
    <property type="evidence" value="ECO:0007669"/>
    <property type="project" value="InterPro"/>
</dbReference>
<dbReference type="Pfam" id="PF08281">
    <property type="entry name" value="Sigma70_r4_2"/>
    <property type="match status" value="1"/>
</dbReference>
<dbReference type="Gene3D" id="1.10.1740.10">
    <property type="match status" value="1"/>
</dbReference>
<dbReference type="STRING" id="1280953.HOC_13304"/>
<evidence type="ECO:0000256" key="2">
    <source>
        <dbReference type="ARBA" id="ARBA00023015"/>
    </source>
</evidence>
<organism evidence="7 8">
    <name type="scientific">Hyphomonas oceanitis SCH89</name>
    <dbReference type="NCBI Taxonomy" id="1280953"/>
    <lineage>
        <taxon>Bacteria</taxon>
        <taxon>Pseudomonadati</taxon>
        <taxon>Pseudomonadota</taxon>
        <taxon>Alphaproteobacteria</taxon>
        <taxon>Hyphomonadales</taxon>
        <taxon>Hyphomonadaceae</taxon>
        <taxon>Hyphomonas</taxon>
    </lineage>
</organism>
<evidence type="ECO:0000256" key="3">
    <source>
        <dbReference type="ARBA" id="ARBA00023082"/>
    </source>
</evidence>